<dbReference type="PANTHER" id="PTHR47326">
    <property type="entry name" value="TRANSPOSABLE ELEMENT TC3 TRANSPOSASE-LIKE PROTEIN"/>
    <property type="match status" value="1"/>
</dbReference>
<keyword evidence="5" id="KW-1185">Reference proteome</keyword>
<dbReference type="InterPro" id="IPR032135">
    <property type="entry name" value="DUF4817"/>
</dbReference>
<organism evidence="2 5">
    <name type="scientific">Araneus ventricosus</name>
    <name type="common">Orbweaver spider</name>
    <name type="synonym">Epeira ventricosa</name>
    <dbReference type="NCBI Taxonomy" id="182803"/>
    <lineage>
        <taxon>Eukaryota</taxon>
        <taxon>Metazoa</taxon>
        <taxon>Ecdysozoa</taxon>
        <taxon>Arthropoda</taxon>
        <taxon>Chelicerata</taxon>
        <taxon>Arachnida</taxon>
        <taxon>Araneae</taxon>
        <taxon>Araneomorphae</taxon>
        <taxon>Entelegynae</taxon>
        <taxon>Araneoidea</taxon>
        <taxon>Araneidae</taxon>
        <taxon>Araneus</taxon>
    </lineage>
</organism>
<comment type="caution">
    <text evidence="2">The sequence shown here is derived from an EMBL/GenBank/DDBJ whole genome shotgun (WGS) entry which is preliminary data.</text>
</comment>
<feature type="domain" description="DUF4817" evidence="1">
    <location>
        <begin position="6"/>
        <end position="53"/>
    </location>
</feature>
<dbReference type="GO" id="GO:0003676">
    <property type="term" value="F:nucleic acid binding"/>
    <property type="evidence" value="ECO:0007669"/>
    <property type="project" value="InterPro"/>
</dbReference>
<dbReference type="EMBL" id="BGPR01021105">
    <property type="protein sequence ID" value="GBN86087.1"/>
    <property type="molecule type" value="Genomic_DNA"/>
</dbReference>
<reference evidence="2 5" key="1">
    <citation type="journal article" date="2019" name="Sci. Rep.">
        <title>Orb-weaving spider Araneus ventricosus genome elucidates the spidroin gene catalogue.</title>
        <authorList>
            <person name="Kono N."/>
            <person name="Nakamura H."/>
            <person name="Ohtoshi R."/>
            <person name="Moran D.A.P."/>
            <person name="Shinohara A."/>
            <person name="Yoshida Y."/>
            <person name="Fujiwara M."/>
            <person name="Mori M."/>
            <person name="Tomita M."/>
            <person name="Arakawa K."/>
        </authorList>
    </citation>
    <scope>NUCLEOTIDE SEQUENCE [LARGE SCALE GENOMIC DNA]</scope>
</reference>
<dbReference type="Pfam" id="PF16087">
    <property type="entry name" value="DUF4817"/>
    <property type="match status" value="1"/>
</dbReference>
<dbReference type="PANTHER" id="PTHR47326:SF1">
    <property type="entry name" value="HTH PSQ-TYPE DOMAIN-CONTAINING PROTEIN"/>
    <property type="match status" value="1"/>
</dbReference>
<dbReference type="EMBL" id="BGPR01021086">
    <property type="protein sequence ID" value="GBN86043.1"/>
    <property type="molecule type" value="Genomic_DNA"/>
</dbReference>
<dbReference type="OrthoDB" id="410404at2759"/>
<dbReference type="AlphaFoldDB" id="A0A4Y2SDY9"/>
<gene>
    <name evidence="4" type="ORF">AVEN_157259_1</name>
    <name evidence="3" type="ORF">AVEN_16905_1</name>
    <name evidence="2" type="ORF">AVEN_254791_1</name>
</gene>
<evidence type="ECO:0000313" key="3">
    <source>
        <dbReference type="EMBL" id="GBN86087.1"/>
    </source>
</evidence>
<evidence type="ECO:0000313" key="5">
    <source>
        <dbReference type="Proteomes" id="UP000499080"/>
    </source>
</evidence>
<name>A0A4Y2SDY9_ARAVE</name>
<dbReference type="EMBL" id="BGPR01021115">
    <property type="protein sequence ID" value="GBN86104.1"/>
    <property type="molecule type" value="Genomic_DNA"/>
</dbReference>
<accession>A0A4Y2SDY9</accession>
<protein>
    <recommendedName>
        <fullName evidence="1">DUF4817 domain-containing protein</fullName>
    </recommendedName>
</protein>
<evidence type="ECO:0000313" key="4">
    <source>
        <dbReference type="EMBL" id="GBN86104.1"/>
    </source>
</evidence>
<dbReference type="Proteomes" id="UP000499080">
    <property type="component" value="Unassembled WGS sequence"/>
</dbReference>
<evidence type="ECO:0000259" key="1">
    <source>
        <dbReference type="Pfam" id="PF16087"/>
    </source>
</evidence>
<dbReference type="InterPro" id="IPR036397">
    <property type="entry name" value="RNaseH_sf"/>
</dbReference>
<proteinExistence type="predicted"/>
<evidence type="ECO:0000313" key="2">
    <source>
        <dbReference type="EMBL" id="GBN86043.1"/>
    </source>
</evidence>
<sequence length="606" mass="70063">MYSIEQMVLEYLRLELSPTATRRSFQKRFNVPKGPDGKTIRKLFAKFERAGSVDDNRVGNVGHRQNLVTPENVAKVSGIVQQNPRNSARRIASEPGLKPSSTQKILRNSLRMLPYKIQSHQAIPIKAVRQKFDFANEILTMIDNEGFDVGCIWFTDKAHFHLNGFVNKQKWRFWGSENPHLCEEKPLHSPTVTAWVAVCSRGNIVPFFISETISSELYITILEQFVSTQLVLEDRPKIEWFMQDGARPGRTEKVFRFLDEYFGNIVIALDYPKFIETGMDWPPYSPDLTPCDYFLWGALKDTVYRNHPSMLAELELAICVACNSISVETLKDVMTNFILRLRHFIFSNENFFNQTERPKVYVQRALETFERKVLRTIFGPVQEQGCYRTRYNFELYRLYKEPQVTQIIRSNRLRWLGHVWRTPENNPTRLHTFKNTGGARARGRPSTRWLGDTENDIKILKIKNWQRVSLDRLSWKKRAVEAATQITILACSKLALQICKLAASLTRQECNGSILVPPEGEFGIQTSLDFHSSLSAIKVKYDPSRRTINSVWGTLGRWNVRWSQIGDIKAGRVGALSKKRKPHMKEECGWSRGIKAVNSAFWSFRE</sequence>
<dbReference type="Gene3D" id="3.30.420.10">
    <property type="entry name" value="Ribonuclease H-like superfamily/Ribonuclease H"/>
    <property type="match status" value="1"/>
</dbReference>